<feature type="region of interest" description="Disordered" evidence="5">
    <location>
        <begin position="199"/>
        <end position="226"/>
    </location>
</feature>
<protein>
    <submittedName>
        <fullName evidence="7">LIM domain and actin-binding protein 1-like</fullName>
    </submittedName>
</protein>
<dbReference type="SMART" id="SM00132">
    <property type="entry name" value="LIM"/>
    <property type="match status" value="1"/>
</dbReference>
<feature type="compositionally biased region" description="Low complexity" evidence="5">
    <location>
        <begin position="46"/>
        <end position="58"/>
    </location>
</feature>
<dbReference type="AlphaFoldDB" id="A0A9W7TG48"/>
<dbReference type="Gene3D" id="2.10.110.10">
    <property type="entry name" value="Cysteine Rich Protein"/>
    <property type="match status" value="1"/>
</dbReference>
<keyword evidence="2 4" id="KW-0862">Zinc</keyword>
<feature type="non-terminal residue" evidence="7">
    <location>
        <position position="720"/>
    </location>
</feature>
<evidence type="ECO:0000256" key="4">
    <source>
        <dbReference type="PROSITE-ProRule" id="PRU00125"/>
    </source>
</evidence>
<dbReference type="SUPFAM" id="SSF57716">
    <property type="entry name" value="Glucocorticoid receptor-like (DNA-binding domain)"/>
    <property type="match status" value="2"/>
</dbReference>
<feature type="compositionally biased region" description="Polar residues" evidence="5">
    <location>
        <begin position="427"/>
        <end position="436"/>
    </location>
</feature>
<feature type="compositionally biased region" description="Basic and acidic residues" evidence="5">
    <location>
        <begin position="609"/>
        <end position="655"/>
    </location>
</feature>
<dbReference type="PANTHER" id="PTHR24206">
    <property type="entry name" value="OS06G0237300 PROTEIN"/>
    <property type="match status" value="1"/>
</dbReference>
<feature type="region of interest" description="Disordered" evidence="5">
    <location>
        <begin position="417"/>
        <end position="482"/>
    </location>
</feature>
<gene>
    <name evidence="7" type="ORF">IRJ41_019416</name>
</gene>
<evidence type="ECO:0000256" key="2">
    <source>
        <dbReference type="ARBA" id="ARBA00022833"/>
    </source>
</evidence>
<feature type="compositionally biased region" description="Basic and acidic residues" evidence="5">
    <location>
        <begin position="497"/>
        <end position="513"/>
    </location>
</feature>
<feature type="region of interest" description="Disordered" evidence="5">
    <location>
        <begin position="497"/>
        <end position="537"/>
    </location>
</feature>
<evidence type="ECO:0000313" key="8">
    <source>
        <dbReference type="Proteomes" id="UP001059041"/>
    </source>
</evidence>
<dbReference type="PROSITE" id="PS00478">
    <property type="entry name" value="LIM_DOMAIN_1"/>
    <property type="match status" value="1"/>
</dbReference>
<evidence type="ECO:0000256" key="5">
    <source>
        <dbReference type="SAM" id="MobiDB-lite"/>
    </source>
</evidence>
<feature type="compositionally biased region" description="Polar residues" evidence="5">
    <location>
        <begin position="383"/>
        <end position="401"/>
    </location>
</feature>
<organism evidence="7 8">
    <name type="scientific">Triplophysa rosa</name>
    <name type="common">Cave loach</name>
    <dbReference type="NCBI Taxonomy" id="992332"/>
    <lineage>
        <taxon>Eukaryota</taxon>
        <taxon>Metazoa</taxon>
        <taxon>Chordata</taxon>
        <taxon>Craniata</taxon>
        <taxon>Vertebrata</taxon>
        <taxon>Euteleostomi</taxon>
        <taxon>Actinopterygii</taxon>
        <taxon>Neopterygii</taxon>
        <taxon>Teleostei</taxon>
        <taxon>Ostariophysi</taxon>
        <taxon>Cypriniformes</taxon>
        <taxon>Nemacheilidae</taxon>
        <taxon>Triplophysa</taxon>
    </lineage>
</organism>
<dbReference type="Pfam" id="PF00412">
    <property type="entry name" value="LIM"/>
    <property type="match status" value="1"/>
</dbReference>
<comment type="caution">
    <text evidence="7">The sequence shown here is derived from an EMBL/GenBank/DDBJ whole genome shotgun (WGS) entry which is preliminary data.</text>
</comment>
<dbReference type="InterPro" id="IPR001781">
    <property type="entry name" value="Znf_LIM"/>
</dbReference>
<dbReference type="Proteomes" id="UP001059041">
    <property type="component" value="Linkage Group LG20"/>
</dbReference>
<dbReference type="GO" id="GO:0046872">
    <property type="term" value="F:metal ion binding"/>
    <property type="evidence" value="ECO:0007669"/>
    <property type="project" value="UniProtKB-KW"/>
</dbReference>
<keyword evidence="1 4" id="KW-0479">Metal-binding</keyword>
<evidence type="ECO:0000313" key="7">
    <source>
        <dbReference type="EMBL" id="KAI7795429.1"/>
    </source>
</evidence>
<feature type="domain" description="LIM zinc-binding" evidence="6">
    <location>
        <begin position="265"/>
        <end position="325"/>
    </location>
</feature>
<dbReference type="EMBL" id="JAFHDT010000020">
    <property type="protein sequence ID" value="KAI7795429.1"/>
    <property type="molecule type" value="Genomic_DNA"/>
</dbReference>
<dbReference type="FunFam" id="2.10.110.10:FF:000002">
    <property type="entry name" value="LIM domain and actin-binding 1"/>
    <property type="match status" value="1"/>
</dbReference>
<evidence type="ECO:0000259" key="6">
    <source>
        <dbReference type="PROSITE" id="PS50023"/>
    </source>
</evidence>
<feature type="region of interest" description="Disordered" evidence="5">
    <location>
        <begin position="37"/>
        <end position="121"/>
    </location>
</feature>
<keyword evidence="8" id="KW-1185">Reference proteome</keyword>
<dbReference type="PROSITE" id="PS50023">
    <property type="entry name" value="LIM_DOMAIN_2"/>
    <property type="match status" value="1"/>
</dbReference>
<feature type="region of interest" description="Disordered" evidence="5">
    <location>
        <begin position="549"/>
        <end position="682"/>
    </location>
</feature>
<evidence type="ECO:0000256" key="3">
    <source>
        <dbReference type="ARBA" id="ARBA00023038"/>
    </source>
</evidence>
<keyword evidence="3 4" id="KW-0440">LIM domain</keyword>
<feature type="compositionally biased region" description="Basic and acidic residues" evidence="5">
    <location>
        <begin position="460"/>
        <end position="479"/>
    </location>
</feature>
<feature type="compositionally biased region" description="Basic and acidic residues" evidence="5">
    <location>
        <begin position="574"/>
        <end position="599"/>
    </location>
</feature>
<feature type="region of interest" description="Disordered" evidence="5">
    <location>
        <begin position="382"/>
        <end position="402"/>
    </location>
</feature>
<evidence type="ECO:0000256" key="1">
    <source>
        <dbReference type="ARBA" id="ARBA00022723"/>
    </source>
</evidence>
<accession>A0A9W7TG48</accession>
<name>A0A9W7TG48_TRIRA</name>
<feature type="compositionally biased region" description="Basic and acidic residues" evidence="5">
    <location>
        <begin position="80"/>
        <end position="106"/>
    </location>
</feature>
<reference evidence="7" key="1">
    <citation type="submission" date="2021-02" db="EMBL/GenBank/DDBJ databases">
        <title>Comparative genomics reveals that relaxation of natural selection precedes convergent phenotypic evolution of cavefish.</title>
        <authorList>
            <person name="Peng Z."/>
        </authorList>
    </citation>
    <scope>NUCLEOTIDE SEQUENCE</scope>
    <source>
        <tissue evidence="7">Muscle</tissue>
    </source>
</reference>
<sequence>WTPIQAAIDLCLLSSVDSLPPTLRSGNLSLLKKRWEHQDKSAPQLSVAPVSKAASSKPNGPPEQCKLVQQSSQQPMSCERPAKIKVEVETKREQRVEEEAENRAESDPLSPSSVEKPAAPLNNLKVMFQKDESKVQKEASKSTEDIDTQTGNKAIENPVIGTPSLKRSASIRDRMTKYQAAVTRQASFTRLCSVNQAEGSISNTDHKENTPPAADQQRANTFPESTCPKANGIHVHTTSSCTAAPVSENKDLPKATKKFYVPVKESCVSCQKTVYPLEKIIADQQIYHKTCFCCAFCSTKLRLGTYASLNGKIYCKPHFSQLFKSKGNYDEGFGHRPHKELWTARTIKEESEKSEKPKCPVADPVLVKAPEQLSPKVNESELADQTTVLDTRSQASSSIKNTTTTVIETRRVRVAWPPPAENEEISKFSSPPTQSAKGPFKLFRPKWPPEEETPSAHQSPKREELKGLRRSSSLKERSRPFCVAPSMKISKHIQNELKSFEKPRRGSLEELHSLSKKKTEKNNVQTEAELTGEINKINEVKYKENVSTYQIQENSAKPGKEKVLPSILKKPQQTKKEAQLQQRKNETQPRTKKRDEPQSKNEAQLQAQKETEHKKTKREVESQQTKQEAELQAKKSEPQQVKREILKDRMKDKGETVSCFNSQDTLASPHVEDKAPMTSQDSVSFCDGEEAEESLTVEEMIKRNRYYDDEEDDDEEVALV</sequence>
<proteinExistence type="predicted"/>
<dbReference type="CDD" id="cd09358">
    <property type="entry name" value="LIM_Mical_like"/>
    <property type="match status" value="1"/>
</dbReference>
<feature type="compositionally biased region" description="Polar residues" evidence="5">
    <location>
        <begin position="67"/>
        <end position="76"/>
    </location>
</feature>